<keyword evidence="2" id="KW-1185">Reference proteome</keyword>
<evidence type="ECO:0000313" key="1">
    <source>
        <dbReference type="EMBL" id="RHZ46833.1"/>
    </source>
</evidence>
<sequence length="108" mass="12318">MVLAKKGLHAFIKLTDRALANQFLRFTEQRWAVPSCEIDISPIVYMIIEITGIIRLKFEKEQAILLTEKLSVSATSIQVLLNLDFDTFASCRPLSNVNWDHHTNSSEL</sequence>
<accession>A0A397GD03</accession>
<comment type="caution">
    <text evidence="1">The sequence shown here is derived from an EMBL/GenBank/DDBJ whole genome shotgun (WGS) entry which is preliminary data.</text>
</comment>
<evidence type="ECO:0000313" key="2">
    <source>
        <dbReference type="Proteomes" id="UP000266861"/>
    </source>
</evidence>
<protein>
    <submittedName>
        <fullName evidence="1">Uncharacterized protein</fullName>
    </submittedName>
</protein>
<dbReference type="AlphaFoldDB" id="A0A397GD03"/>
<name>A0A397GD03_9GLOM</name>
<dbReference type="Proteomes" id="UP000266861">
    <property type="component" value="Unassembled WGS sequence"/>
</dbReference>
<gene>
    <name evidence="1" type="ORF">Glove_606g109</name>
</gene>
<dbReference type="EMBL" id="PQFF01000504">
    <property type="protein sequence ID" value="RHZ46833.1"/>
    <property type="molecule type" value="Genomic_DNA"/>
</dbReference>
<reference evidence="1 2" key="1">
    <citation type="submission" date="2018-08" db="EMBL/GenBank/DDBJ databases">
        <title>Genome and evolution of the arbuscular mycorrhizal fungus Diversispora epigaea (formerly Glomus versiforme) and its bacterial endosymbionts.</title>
        <authorList>
            <person name="Sun X."/>
            <person name="Fei Z."/>
            <person name="Harrison M."/>
        </authorList>
    </citation>
    <scope>NUCLEOTIDE SEQUENCE [LARGE SCALE GENOMIC DNA]</scope>
    <source>
        <strain evidence="1 2">IT104</strain>
    </source>
</reference>
<organism evidence="1 2">
    <name type="scientific">Diversispora epigaea</name>
    <dbReference type="NCBI Taxonomy" id="1348612"/>
    <lineage>
        <taxon>Eukaryota</taxon>
        <taxon>Fungi</taxon>
        <taxon>Fungi incertae sedis</taxon>
        <taxon>Mucoromycota</taxon>
        <taxon>Glomeromycotina</taxon>
        <taxon>Glomeromycetes</taxon>
        <taxon>Diversisporales</taxon>
        <taxon>Diversisporaceae</taxon>
        <taxon>Diversispora</taxon>
    </lineage>
</organism>
<proteinExistence type="predicted"/>